<dbReference type="EMBL" id="CP027666">
    <property type="protein sequence ID" value="AVO34046.1"/>
    <property type="molecule type" value="Genomic_DNA"/>
</dbReference>
<dbReference type="SUPFAM" id="SSF56300">
    <property type="entry name" value="Metallo-dependent phosphatases"/>
    <property type="match status" value="1"/>
</dbReference>
<dbReference type="PRINTS" id="PR01607">
    <property type="entry name" value="APYRASEFAMLY"/>
</dbReference>
<dbReference type="GO" id="GO:0046872">
    <property type="term" value="F:metal ion binding"/>
    <property type="evidence" value="ECO:0007669"/>
    <property type="project" value="InterPro"/>
</dbReference>
<dbReference type="Gene3D" id="3.90.780.10">
    <property type="entry name" value="5'-Nucleotidase, C-terminal domain"/>
    <property type="match status" value="1"/>
</dbReference>
<evidence type="ECO:0000256" key="2">
    <source>
        <dbReference type="ARBA" id="ARBA00022729"/>
    </source>
</evidence>
<gene>
    <name evidence="6" type="ORF">C6570_07135</name>
</gene>
<dbReference type="Pfam" id="PF02872">
    <property type="entry name" value="5_nucleotid_C"/>
    <property type="match status" value="1"/>
</dbReference>
<dbReference type="Gene3D" id="3.60.21.10">
    <property type="match status" value="1"/>
</dbReference>
<feature type="signal peptide" evidence="3">
    <location>
        <begin position="1"/>
        <end position="23"/>
    </location>
</feature>
<feature type="domain" description="Calcineurin-like phosphoesterase" evidence="4">
    <location>
        <begin position="43"/>
        <end position="276"/>
    </location>
</feature>
<dbReference type="Proteomes" id="UP000239709">
    <property type="component" value="Chromosome"/>
</dbReference>
<evidence type="ECO:0000256" key="1">
    <source>
        <dbReference type="ARBA" id="ARBA00006654"/>
    </source>
</evidence>
<evidence type="ECO:0000313" key="6">
    <source>
        <dbReference type="EMBL" id="AVO34046.1"/>
    </source>
</evidence>
<dbReference type="GO" id="GO:0000166">
    <property type="term" value="F:nucleotide binding"/>
    <property type="evidence" value="ECO:0007669"/>
    <property type="project" value="UniProtKB-KW"/>
</dbReference>
<dbReference type="InterPro" id="IPR006179">
    <property type="entry name" value="5_nucleotidase/apyrase"/>
</dbReference>
<dbReference type="PANTHER" id="PTHR11575">
    <property type="entry name" value="5'-NUCLEOTIDASE-RELATED"/>
    <property type="match status" value="1"/>
</dbReference>
<dbReference type="GO" id="GO:0030288">
    <property type="term" value="C:outer membrane-bounded periplasmic space"/>
    <property type="evidence" value="ECO:0007669"/>
    <property type="project" value="TreeGrafter"/>
</dbReference>
<dbReference type="InterPro" id="IPR004843">
    <property type="entry name" value="Calcineurin-like_PHP"/>
</dbReference>
<name>A0A2S0MDZ4_9BURK</name>
<reference evidence="6 7" key="1">
    <citation type="submission" date="2018-03" db="EMBL/GenBank/DDBJ databases">
        <title>Genome sequencing of Ottowia sp.</title>
        <authorList>
            <person name="Kim S.-J."/>
            <person name="Heo J."/>
            <person name="Kwon S.-W."/>
        </authorList>
    </citation>
    <scope>NUCLEOTIDE SEQUENCE [LARGE SCALE GENOMIC DNA]</scope>
    <source>
        <strain evidence="6 7">KADR8-3</strain>
    </source>
</reference>
<dbReference type="InterPro" id="IPR036907">
    <property type="entry name" value="5'-Nucleotdase_C_sf"/>
</dbReference>
<dbReference type="Pfam" id="PF00149">
    <property type="entry name" value="Metallophos"/>
    <property type="match status" value="1"/>
</dbReference>
<dbReference type="InterPro" id="IPR008334">
    <property type="entry name" value="5'-Nucleotdase_C"/>
</dbReference>
<evidence type="ECO:0000259" key="5">
    <source>
        <dbReference type="Pfam" id="PF02872"/>
    </source>
</evidence>
<keyword evidence="2 3" id="KW-0732">Signal</keyword>
<dbReference type="PANTHER" id="PTHR11575:SF24">
    <property type="entry name" value="5'-NUCLEOTIDASE"/>
    <property type="match status" value="1"/>
</dbReference>
<proteinExistence type="inferred from homology"/>
<dbReference type="OrthoDB" id="9803927at2"/>
<comment type="similarity">
    <text evidence="1 3">Belongs to the 5'-nucleotidase family.</text>
</comment>
<dbReference type="InterPro" id="IPR006146">
    <property type="entry name" value="5'-Nucleotdase_CS"/>
</dbReference>
<dbReference type="SUPFAM" id="SSF55816">
    <property type="entry name" value="5'-nucleotidase (syn. UDP-sugar hydrolase), C-terminal domain"/>
    <property type="match status" value="1"/>
</dbReference>
<sequence length="634" mass="65791">MRLSRSKWVTLTSVAAATLLVTACGGSDDDDTNPPAPADYTLTLVHINDQHSTLDSKSRTLKLNTGGATPSTVTVDAAGFPRVTQAIEDIAKAAGPNVLKIHAGDALTGTLYFNRAGADGEADAAMMNTVCFDTFTLGNHEFDKGDSGLKGFLDLLKKGSCNTTVLSANTSFGANSALNSSRAPGYVVPSKVFERGGQKIGVIGLTIAGKTKASSSPDPDTTFQDEAAAAQREIDALRAQGVNKIVLASHIGYEYDRQVVAKLSGVDVVVGGDSHTLLGPASLTTLGVGSPAGAYPTVATDKDGKMVCIVQAWEYAQVVGELKVRFDAKGDVQECAGTPHVLIGNNYTLGGKAPTAAEQAAIDASVKAAGVLRVTAPSANATSVLAPFKARVEVFNKTVVASAPTELCSRRVPGGPGSVDYSRSSTGCNAEGLVNQHGGDIQQLVAQAYLDVANAKYGGADISLQSGGGVRVPLLGRVTAANVIQVLPFGNMLFRLQVTGAEVKAMLEDGLEATFGANGTTGPYPYTGGLRFDVDSKAAAGSRVSQIEVRDPATGAWGTLDPAKTYRLFVLSFNATGGDGYKTLAAVPAARRLDIGVLDADVLFDYIDRQPKDATGLPQLGRLPLAQYSTRNFK</sequence>
<dbReference type="RefSeq" id="WP_106702601.1">
    <property type="nucleotide sequence ID" value="NZ_CP027666.1"/>
</dbReference>
<keyword evidence="3" id="KW-0378">Hydrolase</keyword>
<feature type="domain" description="5'-Nucleotidase C-terminal" evidence="5">
    <location>
        <begin position="437"/>
        <end position="585"/>
    </location>
</feature>
<dbReference type="GO" id="GO:0009166">
    <property type="term" value="P:nucleotide catabolic process"/>
    <property type="evidence" value="ECO:0007669"/>
    <property type="project" value="InterPro"/>
</dbReference>
<dbReference type="GO" id="GO:0008253">
    <property type="term" value="F:5'-nucleotidase activity"/>
    <property type="evidence" value="ECO:0007669"/>
    <property type="project" value="TreeGrafter"/>
</dbReference>
<dbReference type="InterPro" id="IPR029052">
    <property type="entry name" value="Metallo-depent_PP-like"/>
</dbReference>
<evidence type="ECO:0000259" key="4">
    <source>
        <dbReference type="Pfam" id="PF00149"/>
    </source>
</evidence>
<keyword evidence="7" id="KW-1185">Reference proteome</keyword>
<dbReference type="AlphaFoldDB" id="A0A2S0MDZ4"/>
<accession>A0A2S0MDZ4</accession>
<organism evidence="6 7">
    <name type="scientific">Ottowia oryzae</name>
    <dbReference type="NCBI Taxonomy" id="2109914"/>
    <lineage>
        <taxon>Bacteria</taxon>
        <taxon>Pseudomonadati</taxon>
        <taxon>Pseudomonadota</taxon>
        <taxon>Betaproteobacteria</taxon>
        <taxon>Burkholderiales</taxon>
        <taxon>Comamonadaceae</taxon>
        <taxon>Ottowia</taxon>
    </lineage>
</organism>
<feature type="chain" id="PRO_5015369757" evidence="3">
    <location>
        <begin position="24"/>
        <end position="634"/>
    </location>
</feature>
<dbReference type="GO" id="GO:0008768">
    <property type="term" value="F:UDP-sugar diphosphatase activity"/>
    <property type="evidence" value="ECO:0007669"/>
    <property type="project" value="TreeGrafter"/>
</dbReference>
<dbReference type="PROSITE" id="PS00785">
    <property type="entry name" value="5_NUCLEOTIDASE_1"/>
    <property type="match status" value="1"/>
</dbReference>
<dbReference type="PROSITE" id="PS00786">
    <property type="entry name" value="5_NUCLEOTIDASE_2"/>
    <property type="match status" value="1"/>
</dbReference>
<evidence type="ECO:0000313" key="7">
    <source>
        <dbReference type="Proteomes" id="UP000239709"/>
    </source>
</evidence>
<dbReference type="PROSITE" id="PS51257">
    <property type="entry name" value="PROKAR_LIPOPROTEIN"/>
    <property type="match status" value="1"/>
</dbReference>
<evidence type="ECO:0000256" key="3">
    <source>
        <dbReference type="RuleBase" id="RU362119"/>
    </source>
</evidence>
<keyword evidence="3" id="KW-0547">Nucleotide-binding</keyword>
<dbReference type="KEGG" id="otk:C6570_07135"/>
<protein>
    <submittedName>
        <fullName evidence="6">Bifunctional metallophosphatase/5'-nucleotidase</fullName>
    </submittedName>
</protein>